<accession>A0ABN7X6I2</accession>
<dbReference type="SUPFAM" id="SSF56524">
    <property type="entry name" value="Oxidoreductase molybdopterin-binding domain"/>
    <property type="match status" value="1"/>
</dbReference>
<dbReference type="Proteomes" id="UP000789901">
    <property type="component" value="Unassembled WGS sequence"/>
</dbReference>
<gene>
    <name evidence="1" type="ORF">GMARGA_LOCUS39348</name>
</gene>
<dbReference type="EMBL" id="CAJVQB010093327">
    <property type="protein sequence ID" value="CAG8848761.1"/>
    <property type="molecule type" value="Genomic_DNA"/>
</dbReference>
<dbReference type="InterPro" id="IPR008335">
    <property type="entry name" value="Mopterin_OxRdtase_euk"/>
</dbReference>
<reference evidence="1 2" key="1">
    <citation type="submission" date="2021-06" db="EMBL/GenBank/DDBJ databases">
        <authorList>
            <person name="Kallberg Y."/>
            <person name="Tangrot J."/>
            <person name="Rosling A."/>
        </authorList>
    </citation>
    <scope>NUCLEOTIDE SEQUENCE [LARGE SCALE GENOMIC DNA]</scope>
    <source>
        <strain evidence="1 2">120-4 pot B 10/14</strain>
    </source>
</reference>
<organism evidence="1 2">
    <name type="scientific">Gigaspora margarita</name>
    <dbReference type="NCBI Taxonomy" id="4874"/>
    <lineage>
        <taxon>Eukaryota</taxon>
        <taxon>Fungi</taxon>
        <taxon>Fungi incertae sedis</taxon>
        <taxon>Mucoromycota</taxon>
        <taxon>Glomeromycotina</taxon>
        <taxon>Glomeromycetes</taxon>
        <taxon>Diversisporales</taxon>
        <taxon>Gigasporaceae</taxon>
        <taxon>Gigaspora</taxon>
    </lineage>
</organism>
<protein>
    <submittedName>
        <fullName evidence="1">9429_t:CDS:1</fullName>
    </submittedName>
</protein>
<feature type="non-terminal residue" evidence="1">
    <location>
        <position position="84"/>
    </location>
</feature>
<evidence type="ECO:0000313" key="2">
    <source>
        <dbReference type="Proteomes" id="UP000789901"/>
    </source>
</evidence>
<evidence type="ECO:0000313" key="1">
    <source>
        <dbReference type="EMBL" id="CAG8848761.1"/>
    </source>
</evidence>
<keyword evidence="2" id="KW-1185">Reference proteome</keyword>
<dbReference type="InterPro" id="IPR036374">
    <property type="entry name" value="OxRdtase_Mopterin-bd_sf"/>
</dbReference>
<proteinExistence type="predicted"/>
<feature type="non-terminal residue" evidence="1">
    <location>
        <position position="1"/>
    </location>
</feature>
<dbReference type="PRINTS" id="PR00407">
    <property type="entry name" value="EUMOPTERIN"/>
</dbReference>
<comment type="caution">
    <text evidence="1">The sequence shown here is derived from an EMBL/GenBank/DDBJ whole genome shotgun (WGS) entry which is preliminary data.</text>
</comment>
<sequence>PILSVNNFNRYDDNYAKSQITNMKDLQNEKVEEQKFSRYSFNCEPPLSLLMKEGFITQTSLYYVRNHEPAPELSLDTYRLVADG</sequence>
<name>A0ABN7X6I2_GIGMA</name>
<dbReference type="Gene3D" id="3.90.420.10">
    <property type="entry name" value="Oxidoreductase, molybdopterin-binding domain"/>
    <property type="match status" value="1"/>
</dbReference>